<name>A0A090WM25_9FLAO</name>
<dbReference type="AlphaFoldDB" id="A0A090WM25"/>
<protein>
    <recommendedName>
        <fullName evidence="3">Transporter</fullName>
    </recommendedName>
</protein>
<evidence type="ECO:0008006" key="3">
    <source>
        <dbReference type="Google" id="ProtNLM"/>
    </source>
</evidence>
<dbReference type="STRING" id="221126.SAMN04489722_10574"/>
<comment type="caution">
    <text evidence="1">The sequence shown here is derived from an EMBL/GenBank/DDBJ whole genome shotgun (WGS) entry which is preliminary data.</text>
</comment>
<proteinExistence type="predicted"/>
<reference evidence="1 2" key="1">
    <citation type="journal article" date="2014" name="Genome Announc.">
        <title>Draft Genome Sequences of Marine Flavobacterium Algibacter lectus Strains SS8 and NR4.</title>
        <authorList>
            <person name="Takatani N."/>
            <person name="Nakanishi M."/>
            <person name="Meirelles P."/>
            <person name="Mino S."/>
            <person name="Suda W."/>
            <person name="Oshima K."/>
            <person name="Hattori M."/>
            <person name="Ohkuma M."/>
            <person name="Hosokawa M."/>
            <person name="Miyashita K."/>
            <person name="Thompson F.L."/>
            <person name="Niwa A."/>
            <person name="Sawabe T."/>
            <person name="Sawabe T."/>
        </authorList>
    </citation>
    <scope>NUCLEOTIDE SEQUENCE [LARGE SCALE GENOMIC DNA]</scope>
    <source>
        <strain evidence="2">JCM19274</strain>
    </source>
</reference>
<evidence type="ECO:0000313" key="2">
    <source>
        <dbReference type="Proteomes" id="UP000029643"/>
    </source>
</evidence>
<sequence length="336" mass="37138">MIDFQNIKKISVLAVAFVLNIGGVMEAREIDPPFGVHEHVFEPLSVMCDLCGCSTSSGSFGFGTLSNANFVGIRYIYQNFESKDGIFSNSPITKETFNTYQLWAQLPINNAFYVSVNVPYQDLNREYSEGNNEDLNGLGDSSVMGWYKLQFYKKESDSLTFNTERIASGHSLQFGVGAKLPTGKFEEALADNVNPGFQVGTGSVDGVFAVGYNYGTNKFGVNTLMTYYLKGENKNDYQFGNQFSYSANFFTTFPKETYNIMPFIGGVSGDVYDKITQYGETLADTDGKILSGTIGSEFAIEKFIFGANYTAPLSQDLFGGNVKSKNRFSIYVNFAL</sequence>
<organism evidence="1 2">
    <name type="scientific">Algibacter lectus</name>
    <dbReference type="NCBI Taxonomy" id="221126"/>
    <lineage>
        <taxon>Bacteria</taxon>
        <taxon>Pseudomonadati</taxon>
        <taxon>Bacteroidota</taxon>
        <taxon>Flavobacteriia</taxon>
        <taxon>Flavobacteriales</taxon>
        <taxon>Flavobacteriaceae</taxon>
        <taxon>Algibacter</taxon>
    </lineage>
</organism>
<dbReference type="EMBL" id="BBNU01000002">
    <property type="protein sequence ID" value="GAL78041.1"/>
    <property type="molecule type" value="Genomic_DNA"/>
</dbReference>
<evidence type="ECO:0000313" key="1">
    <source>
        <dbReference type="EMBL" id="GAL78041.1"/>
    </source>
</evidence>
<dbReference type="Proteomes" id="UP000029643">
    <property type="component" value="Unassembled WGS sequence"/>
</dbReference>
<dbReference type="RefSeq" id="WP_193747209.1">
    <property type="nucleotide sequence ID" value="NZ_BBNU01000002.1"/>
</dbReference>
<accession>A0A090WM25</accession>
<gene>
    <name evidence="1" type="ORF">JCM19274_4540</name>
</gene>